<dbReference type="EMBL" id="AZBU02000002">
    <property type="protein sequence ID" value="TKR94789.1"/>
    <property type="molecule type" value="Genomic_DNA"/>
</dbReference>
<evidence type="ECO:0000256" key="2">
    <source>
        <dbReference type="ARBA" id="ARBA00022999"/>
    </source>
</evidence>
<evidence type="ECO:0000313" key="5">
    <source>
        <dbReference type="EMBL" id="TKR94789.1"/>
    </source>
</evidence>
<evidence type="ECO:0000256" key="1">
    <source>
        <dbReference type="ARBA" id="ARBA00022443"/>
    </source>
</evidence>
<dbReference type="Proteomes" id="UP000298663">
    <property type="component" value="Unassembled WGS sequence"/>
</dbReference>
<dbReference type="InterPro" id="IPR001452">
    <property type="entry name" value="SH3_domain"/>
</dbReference>
<sequence length="294" mass="33668">MATSMETSIDDEVTVPSGSFVTALYRDEEWIYVERLDGQRGFIPDRSCSFYVEDGQAVPERQKISDRKKQQIFRELKKQQKWEKRTSTIRRAETFDFGQTTRQRYIKRGDCRPQNRSPFTTIDRKTIKAMKVGTLRVSANIDRFLESLPMTYDEDGEPFVKESSGEREIQYDFKARTEDELSVVRGQQLTILNTSDPNWTWVADSGENEGFVPASYFSLQPSKISDQSADVDTMLDFIVVEDFHAQHNVDMSVRKGERLKSANGSIHGWIWAGSVSDRVQGFVPACVTILASEL</sequence>
<dbReference type="SMART" id="SM00326">
    <property type="entry name" value="SH3"/>
    <property type="match status" value="2"/>
</dbReference>
<dbReference type="OrthoDB" id="9991832at2759"/>
<evidence type="ECO:0000256" key="3">
    <source>
        <dbReference type="PROSITE-ProRule" id="PRU00192"/>
    </source>
</evidence>
<dbReference type="Pfam" id="PF00018">
    <property type="entry name" value="SH3_1"/>
    <property type="match status" value="1"/>
</dbReference>
<comment type="caution">
    <text evidence="5">The sequence shown here is derived from an EMBL/GenBank/DDBJ whole genome shotgun (WGS) entry which is preliminary data.</text>
</comment>
<dbReference type="InterPro" id="IPR043539">
    <property type="entry name" value="Grb2-like"/>
</dbReference>
<keyword evidence="2" id="KW-0727">SH2 domain</keyword>
<accession>A0A4U5PE70</accession>
<keyword evidence="1 3" id="KW-0728">SH3 domain</keyword>
<dbReference type="Gene3D" id="2.30.30.40">
    <property type="entry name" value="SH3 Domains"/>
    <property type="match status" value="2"/>
</dbReference>
<dbReference type="SUPFAM" id="SSF50044">
    <property type="entry name" value="SH3-domain"/>
    <property type="match status" value="2"/>
</dbReference>
<gene>
    <name evidence="5" type="ORF">L596_009031</name>
</gene>
<proteinExistence type="predicted"/>
<dbReference type="PANTHER" id="PTHR46037">
    <property type="entry name" value="PROTEIN ENHANCER OF SEVENLESS 2B"/>
    <property type="match status" value="1"/>
</dbReference>
<name>A0A4U5PE70_STECR</name>
<reference evidence="5 6" key="1">
    <citation type="journal article" date="2015" name="Genome Biol.">
        <title>Comparative genomics of Steinernema reveals deeply conserved gene regulatory networks.</title>
        <authorList>
            <person name="Dillman A.R."/>
            <person name="Macchietto M."/>
            <person name="Porter C.F."/>
            <person name="Rogers A."/>
            <person name="Williams B."/>
            <person name="Antoshechkin I."/>
            <person name="Lee M.M."/>
            <person name="Goodwin Z."/>
            <person name="Lu X."/>
            <person name="Lewis E.E."/>
            <person name="Goodrich-Blair H."/>
            <person name="Stock S.P."/>
            <person name="Adams B.J."/>
            <person name="Sternberg P.W."/>
            <person name="Mortazavi A."/>
        </authorList>
    </citation>
    <scope>NUCLEOTIDE SEQUENCE [LARGE SCALE GENOMIC DNA]</scope>
    <source>
        <strain evidence="5 6">ALL</strain>
    </source>
</reference>
<dbReference type="InterPro" id="IPR036028">
    <property type="entry name" value="SH3-like_dom_sf"/>
</dbReference>
<protein>
    <recommendedName>
        <fullName evidence="4">SH3 domain-containing protein</fullName>
    </recommendedName>
</protein>
<reference evidence="5 6" key="2">
    <citation type="journal article" date="2019" name="G3 (Bethesda)">
        <title>Hybrid Assembly of the Genome of the Entomopathogenic Nematode Steinernema carpocapsae Identifies the X-Chromosome.</title>
        <authorList>
            <person name="Serra L."/>
            <person name="Macchietto M."/>
            <person name="Macias-Munoz A."/>
            <person name="McGill C.J."/>
            <person name="Rodriguez I.M."/>
            <person name="Rodriguez B."/>
            <person name="Murad R."/>
            <person name="Mortazavi A."/>
        </authorList>
    </citation>
    <scope>NUCLEOTIDE SEQUENCE [LARGE SCALE GENOMIC DNA]</scope>
    <source>
        <strain evidence="5 6">ALL</strain>
    </source>
</reference>
<organism evidence="5 6">
    <name type="scientific">Steinernema carpocapsae</name>
    <name type="common">Entomopathogenic nematode</name>
    <dbReference type="NCBI Taxonomy" id="34508"/>
    <lineage>
        <taxon>Eukaryota</taxon>
        <taxon>Metazoa</taxon>
        <taxon>Ecdysozoa</taxon>
        <taxon>Nematoda</taxon>
        <taxon>Chromadorea</taxon>
        <taxon>Rhabditida</taxon>
        <taxon>Tylenchina</taxon>
        <taxon>Panagrolaimomorpha</taxon>
        <taxon>Strongyloidoidea</taxon>
        <taxon>Steinernematidae</taxon>
        <taxon>Steinernema</taxon>
    </lineage>
</organism>
<dbReference type="STRING" id="34508.A0A4U5PE70"/>
<dbReference type="AlphaFoldDB" id="A0A4U5PE70"/>
<dbReference type="PROSITE" id="PS50002">
    <property type="entry name" value="SH3"/>
    <property type="match status" value="1"/>
</dbReference>
<keyword evidence="6" id="KW-1185">Reference proteome</keyword>
<evidence type="ECO:0000313" key="6">
    <source>
        <dbReference type="Proteomes" id="UP000298663"/>
    </source>
</evidence>
<evidence type="ECO:0000259" key="4">
    <source>
        <dbReference type="PROSITE" id="PS50002"/>
    </source>
</evidence>
<feature type="domain" description="SH3" evidence="4">
    <location>
        <begin position="162"/>
        <end position="222"/>
    </location>
</feature>